<dbReference type="EMBL" id="MU393442">
    <property type="protein sequence ID" value="KAI4868031.1"/>
    <property type="molecule type" value="Genomic_DNA"/>
</dbReference>
<name>A0ACB9Z9K4_9PEZI</name>
<evidence type="ECO:0000313" key="2">
    <source>
        <dbReference type="Proteomes" id="UP001497700"/>
    </source>
</evidence>
<protein>
    <submittedName>
        <fullName evidence="1">Adenylosuccinate lyase</fullName>
    </submittedName>
</protein>
<proteinExistence type="predicted"/>
<accession>A0ACB9Z9K4</accession>
<comment type="caution">
    <text evidence="1">The sequence shown here is derived from an EMBL/GenBank/DDBJ whole genome shotgun (WGS) entry which is preliminary data.</text>
</comment>
<gene>
    <name evidence="1" type="ORF">F4820DRAFT_412108</name>
</gene>
<organism evidence="1 2">
    <name type="scientific">Hypoxylon rubiginosum</name>
    <dbReference type="NCBI Taxonomy" id="110542"/>
    <lineage>
        <taxon>Eukaryota</taxon>
        <taxon>Fungi</taxon>
        <taxon>Dikarya</taxon>
        <taxon>Ascomycota</taxon>
        <taxon>Pezizomycotina</taxon>
        <taxon>Sordariomycetes</taxon>
        <taxon>Xylariomycetidae</taxon>
        <taxon>Xylariales</taxon>
        <taxon>Hypoxylaceae</taxon>
        <taxon>Hypoxylon</taxon>
    </lineage>
</organism>
<evidence type="ECO:0000313" key="1">
    <source>
        <dbReference type="EMBL" id="KAI4868031.1"/>
    </source>
</evidence>
<dbReference type="Proteomes" id="UP001497700">
    <property type="component" value="Unassembled WGS sequence"/>
</dbReference>
<sequence>MGGYDTYQTPLDSRYSSEEMKRLFGRRSRHGTWRKLWLWLAEAEKECGLDISDEAISQLASHLEVTDEDFELAAQEEKRRRHDVMSHVHVYGLSAPAAAGIIHAGATSCYITDNTELILMKDGLGLLLPKLARVIHIMSEFAMKWRHEPTLGYTHYQPDLMMDLEDIERAREDLKFRGAQGTTGTQASFMELFHGDEAKIDNLNTLLCEKAGFKDCYSISTQTYTRKVDLRLANAITGLGATVQRITSDIRHLANMKELEEPFEKDQIGSSAMAYKRNPMRSERLCSLGRKLASLPVNFSNTYSSQWLERSLDDSADALLLGLENVANGLVVYPKRIDAHNREELPFMITENVIMKIVSKGGNRQDAHEKVRVLSHEAGHVVKHEGGQNDLIERIKKDEYFKPVWDELDEMMDPKLYIGRSAAIVEKFCGQGSIVEQRLLPYKSYISKAGTAELNV</sequence>
<keyword evidence="2" id="KW-1185">Reference proteome</keyword>
<keyword evidence="1" id="KW-0456">Lyase</keyword>
<reference evidence="1 2" key="1">
    <citation type="journal article" date="2022" name="New Phytol.">
        <title>Ecological generalism drives hyperdiversity of secondary metabolite gene clusters in xylarialean endophytes.</title>
        <authorList>
            <person name="Franco M.E.E."/>
            <person name="Wisecaver J.H."/>
            <person name="Arnold A.E."/>
            <person name="Ju Y.M."/>
            <person name="Slot J.C."/>
            <person name="Ahrendt S."/>
            <person name="Moore L.P."/>
            <person name="Eastman K.E."/>
            <person name="Scott K."/>
            <person name="Konkel Z."/>
            <person name="Mondo S.J."/>
            <person name="Kuo A."/>
            <person name="Hayes R.D."/>
            <person name="Haridas S."/>
            <person name="Andreopoulos B."/>
            <person name="Riley R."/>
            <person name="LaButti K."/>
            <person name="Pangilinan J."/>
            <person name="Lipzen A."/>
            <person name="Amirebrahimi M."/>
            <person name="Yan J."/>
            <person name="Adam C."/>
            <person name="Keymanesh K."/>
            <person name="Ng V."/>
            <person name="Louie K."/>
            <person name="Northen T."/>
            <person name="Drula E."/>
            <person name="Henrissat B."/>
            <person name="Hsieh H.M."/>
            <person name="Youens-Clark K."/>
            <person name="Lutzoni F."/>
            <person name="Miadlikowska J."/>
            <person name="Eastwood D.C."/>
            <person name="Hamelin R.C."/>
            <person name="Grigoriev I.V."/>
            <person name="U'Ren J.M."/>
        </authorList>
    </citation>
    <scope>NUCLEOTIDE SEQUENCE [LARGE SCALE GENOMIC DNA]</scope>
    <source>
        <strain evidence="1 2">CBS 119005</strain>
    </source>
</reference>